<protein>
    <submittedName>
        <fullName evidence="1">Uncharacterized protein</fullName>
    </submittedName>
</protein>
<gene>
    <name evidence="1" type="ORF">Pla8534_27550</name>
</gene>
<accession>A0A518DSY4</accession>
<dbReference type="EMBL" id="CP036433">
    <property type="protein sequence ID" value="QDU94947.1"/>
    <property type="molecule type" value="Genomic_DNA"/>
</dbReference>
<dbReference type="Proteomes" id="UP000317648">
    <property type="component" value="Chromosome"/>
</dbReference>
<sequence length="206" mass="22766">MSVFPGGLLKDFRCARVTKTSTRKPITPPRQIGTMWTMRALVGFVFSWGKKVHPPTHSPHARPTMAPRNIYIGLLSGHCVPACRPLPSAENGWFPATVSWLALLSRFACLLRLCQSIFVPCRQEVRLAKGPQGGRLSTARRVFHPACPAGAPPPLNVIESFILPATATLVQGAIDLYLARNQRRSLGMSEPQTVTRWYCYFTISAP</sequence>
<evidence type="ECO:0000313" key="2">
    <source>
        <dbReference type="Proteomes" id="UP000317648"/>
    </source>
</evidence>
<name>A0A518DSY4_9BACT</name>
<dbReference type="KEGG" id="lcre:Pla8534_27550"/>
<evidence type="ECO:0000313" key="1">
    <source>
        <dbReference type="EMBL" id="QDU94947.1"/>
    </source>
</evidence>
<proteinExistence type="predicted"/>
<organism evidence="1 2">
    <name type="scientific">Lignipirellula cremea</name>
    <dbReference type="NCBI Taxonomy" id="2528010"/>
    <lineage>
        <taxon>Bacteria</taxon>
        <taxon>Pseudomonadati</taxon>
        <taxon>Planctomycetota</taxon>
        <taxon>Planctomycetia</taxon>
        <taxon>Pirellulales</taxon>
        <taxon>Pirellulaceae</taxon>
        <taxon>Lignipirellula</taxon>
    </lineage>
</organism>
<reference evidence="1 2" key="1">
    <citation type="submission" date="2019-02" db="EMBL/GenBank/DDBJ databases">
        <title>Deep-cultivation of Planctomycetes and their phenomic and genomic characterization uncovers novel biology.</title>
        <authorList>
            <person name="Wiegand S."/>
            <person name="Jogler M."/>
            <person name="Boedeker C."/>
            <person name="Pinto D."/>
            <person name="Vollmers J."/>
            <person name="Rivas-Marin E."/>
            <person name="Kohn T."/>
            <person name="Peeters S.H."/>
            <person name="Heuer A."/>
            <person name="Rast P."/>
            <person name="Oberbeckmann S."/>
            <person name="Bunk B."/>
            <person name="Jeske O."/>
            <person name="Meyerdierks A."/>
            <person name="Storesund J.E."/>
            <person name="Kallscheuer N."/>
            <person name="Luecker S."/>
            <person name="Lage O.M."/>
            <person name="Pohl T."/>
            <person name="Merkel B.J."/>
            <person name="Hornburger P."/>
            <person name="Mueller R.-W."/>
            <person name="Bruemmer F."/>
            <person name="Labrenz M."/>
            <person name="Spormann A.M."/>
            <person name="Op den Camp H."/>
            <person name="Overmann J."/>
            <person name="Amann R."/>
            <person name="Jetten M.S.M."/>
            <person name="Mascher T."/>
            <person name="Medema M.H."/>
            <person name="Devos D.P."/>
            <person name="Kaster A.-K."/>
            <person name="Ovreas L."/>
            <person name="Rohde M."/>
            <person name="Galperin M.Y."/>
            <person name="Jogler C."/>
        </authorList>
    </citation>
    <scope>NUCLEOTIDE SEQUENCE [LARGE SCALE GENOMIC DNA]</scope>
    <source>
        <strain evidence="1 2">Pla85_3_4</strain>
    </source>
</reference>
<keyword evidence="2" id="KW-1185">Reference proteome</keyword>
<dbReference type="AlphaFoldDB" id="A0A518DSY4"/>